<sequence length="141" mass="16799">MDILLNVHKNHVKNTICLNITSFHNQDDCDHIMKTIKNQYESKTDFYLIIETKDLLVENISLRNLYNFSAFLNSLKQHKYQYLKKTLIKIYNNHCYDLLYILFTYLSSPVAIVEVILYKIQETQSPSLSNIEKIKQYFPKN</sequence>
<protein>
    <submittedName>
        <fullName evidence="2">Uncharacterized protein</fullName>
    </submittedName>
</protein>
<proteinExistence type="predicted"/>
<name>A0A6C0L0G0_9ZZZZ</name>
<dbReference type="AlphaFoldDB" id="A0A6C0L0G0"/>
<dbReference type="EMBL" id="MN741006">
    <property type="protein sequence ID" value="QHU22410.1"/>
    <property type="molecule type" value="Genomic_DNA"/>
</dbReference>
<accession>A0A6C0L0G0</accession>
<evidence type="ECO:0000313" key="2">
    <source>
        <dbReference type="EMBL" id="QHU22410.1"/>
    </source>
</evidence>
<organism evidence="2">
    <name type="scientific">viral metagenome</name>
    <dbReference type="NCBI Taxonomy" id="1070528"/>
    <lineage>
        <taxon>unclassified sequences</taxon>
        <taxon>metagenomes</taxon>
        <taxon>organismal metagenomes</taxon>
    </lineage>
</organism>
<keyword evidence="1" id="KW-0472">Membrane</keyword>
<evidence type="ECO:0000256" key="1">
    <source>
        <dbReference type="SAM" id="Phobius"/>
    </source>
</evidence>
<keyword evidence="1" id="KW-1133">Transmembrane helix</keyword>
<keyword evidence="1" id="KW-0812">Transmembrane</keyword>
<reference evidence="2" key="1">
    <citation type="journal article" date="2020" name="Nature">
        <title>Giant virus diversity and host interactions through global metagenomics.</title>
        <authorList>
            <person name="Schulz F."/>
            <person name="Roux S."/>
            <person name="Paez-Espino D."/>
            <person name="Jungbluth S."/>
            <person name="Walsh D.A."/>
            <person name="Denef V.J."/>
            <person name="McMahon K.D."/>
            <person name="Konstantinidis K.T."/>
            <person name="Eloe-Fadrosh E.A."/>
            <person name="Kyrpides N.C."/>
            <person name="Woyke T."/>
        </authorList>
    </citation>
    <scope>NUCLEOTIDE SEQUENCE</scope>
    <source>
        <strain evidence="2">GVMAG-S-ERX555907-102</strain>
    </source>
</reference>
<feature type="transmembrane region" description="Helical" evidence="1">
    <location>
        <begin position="98"/>
        <end position="118"/>
    </location>
</feature>